<feature type="chain" id="PRO_5036949557" description="Superoxide dismutase" evidence="1">
    <location>
        <begin position="33"/>
        <end position="327"/>
    </location>
</feature>
<name>A0A918B413_9ACTN</name>
<dbReference type="Proteomes" id="UP000654123">
    <property type="component" value="Unassembled WGS sequence"/>
</dbReference>
<dbReference type="PROSITE" id="PS51318">
    <property type="entry name" value="TAT"/>
    <property type="match status" value="1"/>
</dbReference>
<gene>
    <name evidence="2" type="ORF">GCM10010249_47440</name>
</gene>
<feature type="signal peptide" evidence="1">
    <location>
        <begin position="1"/>
        <end position="32"/>
    </location>
</feature>
<protein>
    <recommendedName>
        <fullName evidence="4">Superoxide dismutase</fullName>
    </recommendedName>
</protein>
<dbReference type="Gene3D" id="2.120.10.30">
    <property type="entry name" value="TolB, C-terminal domain"/>
    <property type="match status" value="1"/>
</dbReference>
<evidence type="ECO:0000313" key="3">
    <source>
        <dbReference type="Proteomes" id="UP000654123"/>
    </source>
</evidence>
<dbReference type="SUPFAM" id="SSF63829">
    <property type="entry name" value="Calcium-dependent phosphotriesterase"/>
    <property type="match status" value="1"/>
</dbReference>
<evidence type="ECO:0000313" key="2">
    <source>
        <dbReference type="EMBL" id="GGQ23198.1"/>
    </source>
</evidence>
<reference evidence="2" key="1">
    <citation type="journal article" date="2014" name="Int. J. Syst. Evol. Microbiol.">
        <title>Complete genome sequence of Corynebacterium casei LMG S-19264T (=DSM 44701T), isolated from a smear-ripened cheese.</title>
        <authorList>
            <consortium name="US DOE Joint Genome Institute (JGI-PGF)"/>
            <person name="Walter F."/>
            <person name="Albersmeier A."/>
            <person name="Kalinowski J."/>
            <person name="Ruckert C."/>
        </authorList>
    </citation>
    <scope>NUCLEOTIDE SEQUENCE</scope>
    <source>
        <strain evidence="2">JCM 4335</strain>
    </source>
</reference>
<evidence type="ECO:0000256" key="1">
    <source>
        <dbReference type="SAM" id="SignalP"/>
    </source>
</evidence>
<evidence type="ECO:0008006" key="4">
    <source>
        <dbReference type="Google" id="ProtNLM"/>
    </source>
</evidence>
<keyword evidence="1" id="KW-0732">Signal</keyword>
<dbReference type="InterPro" id="IPR006311">
    <property type="entry name" value="TAT_signal"/>
</dbReference>
<reference evidence="2" key="2">
    <citation type="submission" date="2020-09" db="EMBL/GenBank/DDBJ databases">
        <authorList>
            <person name="Sun Q."/>
            <person name="Ohkuma M."/>
        </authorList>
    </citation>
    <scope>NUCLEOTIDE SEQUENCE</scope>
    <source>
        <strain evidence="2">JCM 4335</strain>
    </source>
</reference>
<dbReference type="RefSeq" id="WP_189537135.1">
    <property type="nucleotide sequence ID" value="NZ_BMSV01000010.1"/>
</dbReference>
<keyword evidence="3" id="KW-1185">Reference proteome</keyword>
<comment type="caution">
    <text evidence="2">The sequence shown here is derived from an EMBL/GenBank/DDBJ whole genome shotgun (WGS) entry which is preliminary data.</text>
</comment>
<accession>A0A918B413</accession>
<dbReference type="InterPro" id="IPR011042">
    <property type="entry name" value="6-blade_b-propeller_TolB-like"/>
</dbReference>
<sequence length="327" mass="34433">MPRSFARRHLLGAVAALGGAAALAPLAGPAHAAAGTAATGPADGAWPAGFPLPDGFRPEGITIGRAPYAHLGSLANGDVYRAALATGRGGVVVRGGGADHPTVGLKIDRWGRLLFLCGGMSREIRVADARSGAYVRTFTVGSDGTMVNDVVLTRDAAWFTDSYRPQLYRLPLDRYGAPGDAVATVPLSGEWVQGGDFTANGIARTPDGRALLVVNTVVDGGSLMRVDPRIGAARRVPLGDLRIPRGDGLLLLGRDLYVVQQTLEQVDVVRLDDAGTRGTPVARITDPRFRIPTTAAAWGDRIYLPNARFDVEPTPQTAYDVVAVRRV</sequence>
<organism evidence="2 3">
    <name type="scientific">Streptomyces roseolilacinus</name>
    <dbReference type="NCBI Taxonomy" id="66904"/>
    <lineage>
        <taxon>Bacteria</taxon>
        <taxon>Bacillati</taxon>
        <taxon>Actinomycetota</taxon>
        <taxon>Actinomycetes</taxon>
        <taxon>Kitasatosporales</taxon>
        <taxon>Streptomycetaceae</taxon>
        <taxon>Streptomyces</taxon>
    </lineage>
</organism>
<proteinExistence type="predicted"/>
<dbReference type="AlphaFoldDB" id="A0A918B413"/>
<dbReference type="EMBL" id="BMSV01000010">
    <property type="protein sequence ID" value="GGQ23198.1"/>
    <property type="molecule type" value="Genomic_DNA"/>
</dbReference>